<dbReference type="InterPro" id="IPR006708">
    <property type="entry name" value="Pex19"/>
</dbReference>
<feature type="compositionally biased region" description="Polar residues" evidence="1">
    <location>
        <begin position="35"/>
        <end position="49"/>
    </location>
</feature>
<dbReference type="GO" id="GO:0005778">
    <property type="term" value="C:peroxisomal membrane"/>
    <property type="evidence" value="ECO:0007669"/>
    <property type="project" value="TreeGrafter"/>
</dbReference>
<dbReference type="OrthoDB" id="21292at2759"/>
<sequence>MSHDSQDDFDDFDDLDDVLDDFEDDILSKPPGATLLQQSTSTSNNSPILPNQKDNDNDLEGEGDAEGDGELQEDELFNTLLKEISQRDPELSQNLSSFLKDLSNEDEEEPVTATTTEQHRPTTTTTRSRSSTTNTTTNPQENFQSVISETMSRLKNSGEQIDKSLQEEDKDDQLLTTLLKSLDLNLDMGGENANNTSENLNGSMDDIGKLLVDMLDKLSSKNVLYEPLNDLYLKYPNWLNDPQNKINETPENYKNYENQYMLIKEIILKFNDSKFNENSNTDKEYINSKLEKLQELGMPPKDLVNDDLNFLNGGVGGKNNPLSGLTGDGSELGLGDEDIPEDISKELQDTCKQT</sequence>
<dbReference type="EMBL" id="KV453860">
    <property type="protein sequence ID" value="ODV83895.1"/>
    <property type="molecule type" value="Genomic_DNA"/>
</dbReference>
<keyword evidence="3" id="KW-1185">Reference proteome</keyword>
<organism evidence="2 3">
    <name type="scientific">[Candida] arabinofermentans NRRL YB-2248</name>
    <dbReference type="NCBI Taxonomy" id="983967"/>
    <lineage>
        <taxon>Eukaryota</taxon>
        <taxon>Fungi</taxon>
        <taxon>Dikarya</taxon>
        <taxon>Ascomycota</taxon>
        <taxon>Saccharomycotina</taxon>
        <taxon>Pichiomycetes</taxon>
        <taxon>Pichiales</taxon>
        <taxon>Pichiaceae</taxon>
        <taxon>Ogataea</taxon>
        <taxon>Ogataea/Candida clade</taxon>
    </lineage>
</organism>
<dbReference type="PANTHER" id="PTHR12774:SF2">
    <property type="entry name" value="PEROXISOMAL BIOGENESIS FACTOR 19"/>
    <property type="match status" value="1"/>
</dbReference>
<dbReference type="GO" id="GO:0033328">
    <property type="term" value="F:peroxisome membrane targeting sequence binding"/>
    <property type="evidence" value="ECO:0007669"/>
    <property type="project" value="TreeGrafter"/>
</dbReference>
<dbReference type="STRING" id="983967.A0A1E4SWL5"/>
<feature type="region of interest" description="Disordered" evidence="1">
    <location>
        <begin position="318"/>
        <end position="354"/>
    </location>
</feature>
<name>A0A1E4SWL5_9ASCO</name>
<evidence type="ECO:0000313" key="2">
    <source>
        <dbReference type="EMBL" id="ODV83895.1"/>
    </source>
</evidence>
<dbReference type="Pfam" id="PF04614">
    <property type="entry name" value="Pex19"/>
    <property type="match status" value="1"/>
</dbReference>
<accession>A0A1E4SWL5</accession>
<evidence type="ECO:0000313" key="3">
    <source>
        <dbReference type="Proteomes" id="UP000094801"/>
    </source>
</evidence>
<dbReference type="AlphaFoldDB" id="A0A1E4SWL5"/>
<feature type="compositionally biased region" description="Basic and acidic residues" evidence="1">
    <location>
        <begin position="342"/>
        <end position="354"/>
    </location>
</feature>
<feature type="region of interest" description="Disordered" evidence="1">
    <location>
        <begin position="101"/>
        <end position="144"/>
    </location>
</feature>
<gene>
    <name evidence="2" type="ORF">CANARDRAFT_29622</name>
</gene>
<evidence type="ECO:0000256" key="1">
    <source>
        <dbReference type="SAM" id="MobiDB-lite"/>
    </source>
</evidence>
<dbReference type="PANTHER" id="PTHR12774">
    <property type="entry name" value="PEROXISOMAL BIOGENESIS FACTOR 19"/>
    <property type="match status" value="1"/>
</dbReference>
<feature type="compositionally biased region" description="Acidic residues" evidence="1">
    <location>
        <begin position="57"/>
        <end position="75"/>
    </location>
</feature>
<dbReference type="Gene3D" id="1.20.120.900">
    <property type="entry name" value="Pex19, mPTS binding domain"/>
    <property type="match status" value="1"/>
</dbReference>
<protein>
    <recommendedName>
        <fullName evidence="4">Peroxin-19</fullName>
    </recommendedName>
</protein>
<feature type="compositionally biased region" description="Low complexity" evidence="1">
    <location>
        <begin position="112"/>
        <end position="137"/>
    </location>
</feature>
<dbReference type="GO" id="GO:0045046">
    <property type="term" value="P:protein import into peroxisome membrane"/>
    <property type="evidence" value="ECO:0007669"/>
    <property type="project" value="TreeGrafter"/>
</dbReference>
<feature type="region of interest" description="Disordered" evidence="1">
    <location>
        <begin position="22"/>
        <end position="75"/>
    </location>
</feature>
<proteinExistence type="predicted"/>
<dbReference type="InterPro" id="IPR038322">
    <property type="entry name" value="Pex19_C_sf"/>
</dbReference>
<evidence type="ECO:0008006" key="4">
    <source>
        <dbReference type="Google" id="ProtNLM"/>
    </source>
</evidence>
<dbReference type="Proteomes" id="UP000094801">
    <property type="component" value="Unassembled WGS sequence"/>
</dbReference>
<reference evidence="3" key="1">
    <citation type="submission" date="2016-04" db="EMBL/GenBank/DDBJ databases">
        <title>Comparative genomics of biotechnologically important yeasts.</title>
        <authorList>
            <consortium name="DOE Joint Genome Institute"/>
            <person name="Riley R."/>
            <person name="Haridas S."/>
            <person name="Wolfe K.H."/>
            <person name="Lopes M.R."/>
            <person name="Hittinger C.T."/>
            <person name="Goker M."/>
            <person name="Salamov A."/>
            <person name="Wisecaver J."/>
            <person name="Long T.M."/>
            <person name="Aerts A.L."/>
            <person name="Barry K."/>
            <person name="Choi C."/>
            <person name="Clum A."/>
            <person name="Coughlan A.Y."/>
            <person name="Deshpande S."/>
            <person name="Douglass A.P."/>
            <person name="Hanson S.J."/>
            <person name="Klenk H.-P."/>
            <person name="Labutti K."/>
            <person name="Lapidus A."/>
            <person name="Lindquist E."/>
            <person name="Lipzen A."/>
            <person name="Meier-Kolthoff J.P."/>
            <person name="Ohm R.A."/>
            <person name="Otillar R.P."/>
            <person name="Pangilinan J."/>
            <person name="Peng Y."/>
            <person name="Rokas A."/>
            <person name="Rosa C.A."/>
            <person name="Scheuner C."/>
            <person name="Sibirny A.A."/>
            <person name="Slot J.C."/>
            <person name="Stielow J.B."/>
            <person name="Sun H."/>
            <person name="Kurtzman C.P."/>
            <person name="Blackwell M."/>
            <person name="Grigoriev I.V."/>
            <person name="Jeffries T.W."/>
        </authorList>
    </citation>
    <scope>NUCLEOTIDE SEQUENCE [LARGE SCALE GENOMIC DNA]</scope>
    <source>
        <strain evidence="3">NRRL YB-2248</strain>
    </source>
</reference>